<accession>A0ABU3U7P4</accession>
<reference evidence="1 2" key="1">
    <citation type="submission" date="2023-10" db="EMBL/GenBank/DDBJ databases">
        <title>Marimonas sp. nov. isolated from tidal mud flat.</title>
        <authorList>
            <person name="Jaincy N.J."/>
            <person name="Srinivasan S."/>
            <person name="Lee S.-S."/>
        </authorList>
    </citation>
    <scope>NUCLEOTIDE SEQUENCE [LARGE SCALE GENOMIC DNA]</scope>
    <source>
        <strain evidence="1 2">MJ-SS3</strain>
    </source>
</reference>
<evidence type="ECO:0000313" key="1">
    <source>
        <dbReference type="EMBL" id="MDU8886429.1"/>
    </source>
</evidence>
<protein>
    <recommendedName>
        <fullName evidence="3">Cytochrome c domain-containing protein</fullName>
    </recommendedName>
</protein>
<evidence type="ECO:0000313" key="2">
    <source>
        <dbReference type="Proteomes" id="UP001268651"/>
    </source>
</evidence>
<dbReference type="PROSITE" id="PS51257">
    <property type="entry name" value="PROKAR_LIPOPROTEIN"/>
    <property type="match status" value="1"/>
</dbReference>
<organism evidence="1 2">
    <name type="scientific">Gilvirhabdus luticola</name>
    <dbReference type="NCBI Taxonomy" id="3079858"/>
    <lineage>
        <taxon>Bacteria</taxon>
        <taxon>Pseudomonadati</taxon>
        <taxon>Bacteroidota</taxon>
        <taxon>Flavobacteriia</taxon>
        <taxon>Flavobacteriales</taxon>
        <taxon>Flavobacteriaceae</taxon>
        <taxon>Gilvirhabdus</taxon>
    </lineage>
</organism>
<keyword evidence="2" id="KW-1185">Reference proteome</keyword>
<dbReference type="RefSeq" id="WP_316662465.1">
    <property type="nucleotide sequence ID" value="NZ_JAWHTF010000005.1"/>
</dbReference>
<name>A0ABU3U7P4_9FLAO</name>
<sequence>MKKYLIFSASIITIFSIISCTNHSENDLLEPVPPDPDPELVTYIDDVKVIIDNNCIFCHNNPPVNGAPNSLTTYDKVKSAVENSNLINRISAQPGEAGFMPFGGTRLPQNLIDKIVQWETDGLLEN</sequence>
<evidence type="ECO:0008006" key="3">
    <source>
        <dbReference type="Google" id="ProtNLM"/>
    </source>
</evidence>
<proteinExistence type="predicted"/>
<gene>
    <name evidence="1" type="ORF">RXV94_09680</name>
</gene>
<comment type="caution">
    <text evidence="1">The sequence shown here is derived from an EMBL/GenBank/DDBJ whole genome shotgun (WGS) entry which is preliminary data.</text>
</comment>
<dbReference type="EMBL" id="JAWHTF010000005">
    <property type="protein sequence ID" value="MDU8886429.1"/>
    <property type="molecule type" value="Genomic_DNA"/>
</dbReference>
<dbReference type="Proteomes" id="UP001268651">
    <property type="component" value="Unassembled WGS sequence"/>
</dbReference>